<evidence type="ECO:0000256" key="3">
    <source>
        <dbReference type="ARBA" id="ARBA00022989"/>
    </source>
</evidence>
<keyword evidence="7" id="KW-1185">Reference proteome</keyword>
<organism evidence="6 7">
    <name type="scientific">Alteripontixanthobacter maritimus</name>
    <dbReference type="NCBI Taxonomy" id="2161824"/>
    <lineage>
        <taxon>Bacteria</taxon>
        <taxon>Pseudomonadati</taxon>
        <taxon>Pseudomonadota</taxon>
        <taxon>Alphaproteobacteria</taxon>
        <taxon>Sphingomonadales</taxon>
        <taxon>Erythrobacteraceae</taxon>
        <taxon>Alteripontixanthobacter</taxon>
    </lineage>
</organism>
<name>A0A369QAE1_9SPHN</name>
<dbReference type="GO" id="GO:0016020">
    <property type="term" value="C:membrane"/>
    <property type="evidence" value="ECO:0007669"/>
    <property type="project" value="UniProtKB-SubCell"/>
</dbReference>
<dbReference type="NCBIfam" id="TIGR01352">
    <property type="entry name" value="tonB_Cterm"/>
    <property type="match status" value="1"/>
</dbReference>
<evidence type="ECO:0000256" key="4">
    <source>
        <dbReference type="ARBA" id="ARBA00023136"/>
    </source>
</evidence>
<dbReference type="Proteomes" id="UP000253727">
    <property type="component" value="Unassembled WGS sequence"/>
</dbReference>
<keyword evidence="3" id="KW-1133">Transmembrane helix</keyword>
<proteinExistence type="predicted"/>
<accession>A0A369QAE1</accession>
<sequence length="127" mass="13503">MIGRKAGAAMVAVSMGFSGCSTSDQSEAYIVPPKPIEMSEWARDIQMNYPAAALLAEEQGVVRMQVDLGIGGRVTECRVTGSSGSATLDRAACAGMLRFARFEPARNEQGAPVVYSLGQSIRYVLPD</sequence>
<feature type="domain" description="TonB C-terminal" evidence="5">
    <location>
        <begin position="34"/>
        <end position="127"/>
    </location>
</feature>
<dbReference type="EMBL" id="QBKA01000002">
    <property type="protein sequence ID" value="RDC59248.1"/>
    <property type="molecule type" value="Genomic_DNA"/>
</dbReference>
<evidence type="ECO:0000256" key="1">
    <source>
        <dbReference type="ARBA" id="ARBA00004167"/>
    </source>
</evidence>
<evidence type="ECO:0000259" key="5">
    <source>
        <dbReference type="PROSITE" id="PS52015"/>
    </source>
</evidence>
<dbReference type="PROSITE" id="PS51257">
    <property type="entry name" value="PROKAR_LIPOPROTEIN"/>
    <property type="match status" value="1"/>
</dbReference>
<comment type="subcellular location">
    <subcellularLocation>
        <location evidence="1">Membrane</location>
        <topology evidence="1">Single-pass membrane protein</topology>
    </subcellularLocation>
</comment>
<protein>
    <recommendedName>
        <fullName evidence="5">TonB C-terminal domain-containing protein</fullName>
    </recommendedName>
</protein>
<reference evidence="6 7" key="1">
    <citation type="submission" date="2018-04" db="EMBL/GenBank/DDBJ databases">
        <title>Altererythrobacter sp. HME9302 genome sequencing and assembly.</title>
        <authorList>
            <person name="Kang H."/>
            <person name="Kim H."/>
            <person name="Joh K."/>
        </authorList>
    </citation>
    <scope>NUCLEOTIDE SEQUENCE [LARGE SCALE GENOMIC DNA]</scope>
    <source>
        <strain evidence="6 7">HME9302</strain>
    </source>
</reference>
<evidence type="ECO:0000256" key="2">
    <source>
        <dbReference type="ARBA" id="ARBA00022692"/>
    </source>
</evidence>
<dbReference type="InterPro" id="IPR006260">
    <property type="entry name" value="TonB/TolA_C"/>
</dbReference>
<dbReference type="PROSITE" id="PS52015">
    <property type="entry name" value="TONB_CTD"/>
    <property type="match status" value="1"/>
</dbReference>
<evidence type="ECO:0000313" key="7">
    <source>
        <dbReference type="Proteomes" id="UP000253727"/>
    </source>
</evidence>
<dbReference type="RefSeq" id="WP_115365638.1">
    <property type="nucleotide sequence ID" value="NZ_QBKA01000002.1"/>
</dbReference>
<dbReference type="Gene3D" id="3.30.1150.10">
    <property type="match status" value="1"/>
</dbReference>
<dbReference type="Pfam" id="PF03544">
    <property type="entry name" value="TonB_C"/>
    <property type="match status" value="1"/>
</dbReference>
<dbReference type="OrthoDB" id="7585155at2"/>
<dbReference type="SUPFAM" id="SSF74653">
    <property type="entry name" value="TolA/TonB C-terminal domain"/>
    <property type="match status" value="1"/>
</dbReference>
<gene>
    <name evidence="6" type="ORF">HME9302_00435</name>
</gene>
<evidence type="ECO:0000313" key="6">
    <source>
        <dbReference type="EMBL" id="RDC59248.1"/>
    </source>
</evidence>
<dbReference type="InterPro" id="IPR037682">
    <property type="entry name" value="TonB_C"/>
</dbReference>
<dbReference type="GO" id="GO:0055085">
    <property type="term" value="P:transmembrane transport"/>
    <property type="evidence" value="ECO:0007669"/>
    <property type="project" value="InterPro"/>
</dbReference>
<comment type="caution">
    <text evidence="6">The sequence shown here is derived from an EMBL/GenBank/DDBJ whole genome shotgun (WGS) entry which is preliminary data.</text>
</comment>
<keyword evidence="2" id="KW-0812">Transmembrane</keyword>
<keyword evidence="4" id="KW-0472">Membrane</keyword>
<dbReference type="AlphaFoldDB" id="A0A369QAE1"/>